<dbReference type="EnsemblPlants" id="OB04G16950.1">
    <property type="protein sequence ID" value="OB04G16950.1"/>
    <property type="gene ID" value="OB04G16950"/>
</dbReference>
<protein>
    <recommendedName>
        <fullName evidence="4">Wall-associated receptor kinase galacturonan-binding domain-containing protein</fullName>
    </recommendedName>
</protein>
<evidence type="ECO:0000256" key="1">
    <source>
        <dbReference type="ARBA" id="ARBA00004167"/>
    </source>
</evidence>
<feature type="signal peptide" evidence="3">
    <location>
        <begin position="1"/>
        <end position="18"/>
    </location>
</feature>
<proteinExistence type="predicted"/>
<dbReference type="GO" id="GO:0016020">
    <property type="term" value="C:membrane"/>
    <property type="evidence" value="ECO:0007669"/>
    <property type="project" value="UniProtKB-SubCell"/>
</dbReference>
<keyword evidence="2 3" id="KW-0732">Signal</keyword>
<dbReference type="HOGENOM" id="CLU_2856564_0_0_1"/>
<reference evidence="5" key="1">
    <citation type="journal article" date="2013" name="Nat. Commun.">
        <title>Whole-genome sequencing of Oryza brachyantha reveals mechanisms underlying Oryza genome evolution.</title>
        <authorList>
            <person name="Chen J."/>
            <person name="Huang Q."/>
            <person name="Gao D."/>
            <person name="Wang J."/>
            <person name="Lang Y."/>
            <person name="Liu T."/>
            <person name="Li B."/>
            <person name="Bai Z."/>
            <person name="Luis Goicoechea J."/>
            <person name="Liang C."/>
            <person name="Chen C."/>
            <person name="Zhang W."/>
            <person name="Sun S."/>
            <person name="Liao Y."/>
            <person name="Zhang X."/>
            <person name="Yang L."/>
            <person name="Song C."/>
            <person name="Wang M."/>
            <person name="Shi J."/>
            <person name="Liu G."/>
            <person name="Liu J."/>
            <person name="Zhou H."/>
            <person name="Zhou W."/>
            <person name="Yu Q."/>
            <person name="An N."/>
            <person name="Chen Y."/>
            <person name="Cai Q."/>
            <person name="Wang B."/>
            <person name="Liu B."/>
            <person name="Min J."/>
            <person name="Huang Y."/>
            <person name="Wu H."/>
            <person name="Li Z."/>
            <person name="Zhang Y."/>
            <person name="Yin Y."/>
            <person name="Song W."/>
            <person name="Jiang J."/>
            <person name="Jackson S.A."/>
            <person name="Wing R.A."/>
            <person name="Wang J."/>
            <person name="Chen M."/>
        </authorList>
    </citation>
    <scope>NUCLEOTIDE SEQUENCE [LARGE SCALE GENOMIC DNA]</scope>
    <source>
        <strain evidence="5">cv. IRGC 101232</strain>
    </source>
</reference>
<evidence type="ECO:0000313" key="5">
    <source>
        <dbReference type="EnsemblPlants" id="OB04G16950.1"/>
    </source>
</evidence>
<dbReference type="AlphaFoldDB" id="J3LX20"/>
<evidence type="ECO:0000313" key="6">
    <source>
        <dbReference type="Proteomes" id="UP000006038"/>
    </source>
</evidence>
<reference evidence="5" key="2">
    <citation type="submission" date="2013-04" db="UniProtKB">
        <authorList>
            <consortium name="EnsemblPlants"/>
        </authorList>
    </citation>
    <scope>IDENTIFICATION</scope>
</reference>
<accession>J3LX20</accession>
<name>J3LX20_ORYBR</name>
<evidence type="ECO:0000256" key="2">
    <source>
        <dbReference type="ARBA" id="ARBA00022729"/>
    </source>
</evidence>
<keyword evidence="6" id="KW-1185">Reference proteome</keyword>
<feature type="domain" description="Wall-associated receptor kinase galacturonan-binding" evidence="4">
    <location>
        <begin position="32"/>
        <end position="62"/>
    </location>
</feature>
<dbReference type="InterPro" id="IPR025287">
    <property type="entry name" value="WAK_GUB"/>
</dbReference>
<sequence>ASLLWVSVAELAAPLALGADLAPRPAAGGGNCSTACGGVEIPYLFGVEPGCALPGFELSCRDTADG</sequence>
<organism evidence="5">
    <name type="scientific">Oryza brachyantha</name>
    <name type="common">malo sina</name>
    <dbReference type="NCBI Taxonomy" id="4533"/>
    <lineage>
        <taxon>Eukaryota</taxon>
        <taxon>Viridiplantae</taxon>
        <taxon>Streptophyta</taxon>
        <taxon>Embryophyta</taxon>
        <taxon>Tracheophyta</taxon>
        <taxon>Spermatophyta</taxon>
        <taxon>Magnoliopsida</taxon>
        <taxon>Liliopsida</taxon>
        <taxon>Poales</taxon>
        <taxon>Poaceae</taxon>
        <taxon>BOP clade</taxon>
        <taxon>Oryzoideae</taxon>
        <taxon>Oryzeae</taxon>
        <taxon>Oryzinae</taxon>
        <taxon>Oryza</taxon>
    </lineage>
</organism>
<dbReference type="GO" id="GO:0030247">
    <property type="term" value="F:polysaccharide binding"/>
    <property type="evidence" value="ECO:0007669"/>
    <property type="project" value="InterPro"/>
</dbReference>
<comment type="subcellular location">
    <subcellularLocation>
        <location evidence="1">Membrane</location>
        <topology evidence="1">Single-pass membrane protein</topology>
    </subcellularLocation>
</comment>
<evidence type="ECO:0000259" key="4">
    <source>
        <dbReference type="Pfam" id="PF13947"/>
    </source>
</evidence>
<feature type="chain" id="PRO_5003774040" description="Wall-associated receptor kinase galacturonan-binding domain-containing protein" evidence="3">
    <location>
        <begin position="19"/>
        <end position="66"/>
    </location>
</feature>
<dbReference type="Gramene" id="OB04G16950.1">
    <property type="protein sequence ID" value="OB04G16950.1"/>
    <property type="gene ID" value="OB04G16950"/>
</dbReference>
<evidence type="ECO:0000256" key="3">
    <source>
        <dbReference type="SAM" id="SignalP"/>
    </source>
</evidence>
<dbReference type="Proteomes" id="UP000006038">
    <property type="component" value="Chromosome 4"/>
</dbReference>
<dbReference type="Pfam" id="PF13947">
    <property type="entry name" value="GUB_WAK_bind"/>
    <property type="match status" value="1"/>
</dbReference>